<keyword evidence="1" id="KW-0479">Metal-binding</keyword>
<feature type="region of interest" description="Disordered" evidence="5">
    <location>
        <begin position="231"/>
        <end position="266"/>
    </location>
</feature>
<dbReference type="InterPro" id="IPR000306">
    <property type="entry name" value="Znf_FYVE"/>
</dbReference>
<dbReference type="eggNOG" id="KOG1729">
    <property type="taxonomic scope" value="Eukaryota"/>
</dbReference>
<dbReference type="InterPro" id="IPR017455">
    <property type="entry name" value="Znf_FYVE-rel"/>
</dbReference>
<keyword evidence="3" id="KW-0862">Zinc</keyword>
<evidence type="ECO:0000256" key="5">
    <source>
        <dbReference type="SAM" id="MobiDB-lite"/>
    </source>
</evidence>
<comment type="caution">
    <text evidence="7">The sequence shown here is derived from an EMBL/GenBank/DDBJ whole genome shotgun (WGS) entry which is preliminary data.</text>
</comment>
<feature type="region of interest" description="Disordered" evidence="5">
    <location>
        <begin position="154"/>
        <end position="188"/>
    </location>
</feature>
<protein>
    <recommendedName>
        <fullName evidence="6">FYVE-type domain-containing protein</fullName>
    </recommendedName>
</protein>
<dbReference type="GO" id="GO:0032266">
    <property type="term" value="F:phosphatidylinositol-3-phosphate binding"/>
    <property type="evidence" value="ECO:0007669"/>
    <property type="project" value="UniProtKB-ARBA"/>
</dbReference>
<dbReference type="SMART" id="SM00064">
    <property type="entry name" value="FYVE"/>
    <property type="match status" value="1"/>
</dbReference>
<proteinExistence type="predicted"/>
<feature type="compositionally biased region" description="Low complexity" evidence="5">
    <location>
        <begin position="43"/>
        <end position="72"/>
    </location>
</feature>
<keyword evidence="8" id="KW-1185">Reference proteome</keyword>
<evidence type="ECO:0000256" key="4">
    <source>
        <dbReference type="PROSITE-ProRule" id="PRU00091"/>
    </source>
</evidence>
<dbReference type="AlphaFoldDB" id="M3K582"/>
<dbReference type="STRING" id="1245528.M3K582"/>
<dbReference type="Proteomes" id="UP000011777">
    <property type="component" value="Unassembled WGS sequence"/>
</dbReference>
<dbReference type="GO" id="GO:0008270">
    <property type="term" value="F:zinc ion binding"/>
    <property type="evidence" value="ECO:0007669"/>
    <property type="project" value="UniProtKB-KW"/>
</dbReference>
<organism evidence="7 8">
    <name type="scientific">Candida maltosa (strain Xu316)</name>
    <name type="common">Yeast</name>
    <dbReference type="NCBI Taxonomy" id="1245528"/>
    <lineage>
        <taxon>Eukaryota</taxon>
        <taxon>Fungi</taxon>
        <taxon>Dikarya</taxon>
        <taxon>Ascomycota</taxon>
        <taxon>Saccharomycotina</taxon>
        <taxon>Pichiomycetes</taxon>
        <taxon>Debaryomycetaceae</taxon>
        <taxon>Candida/Lodderomyces clade</taxon>
        <taxon>Candida</taxon>
    </lineage>
</organism>
<name>M3K582_CANMX</name>
<evidence type="ECO:0000313" key="8">
    <source>
        <dbReference type="Proteomes" id="UP000011777"/>
    </source>
</evidence>
<evidence type="ECO:0000259" key="6">
    <source>
        <dbReference type="PROSITE" id="PS50178"/>
    </source>
</evidence>
<evidence type="ECO:0000256" key="2">
    <source>
        <dbReference type="ARBA" id="ARBA00022771"/>
    </source>
</evidence>
<dbReference type="OrthoDB" id="5352132at2759"/>
<reference evidence="7 8" key="1">
    <citation type="submission" date="2013-02" db="EMBL/GenBank/DDBJ databases">
        <title>Genome sequence of Candida maltosa Xu316, a potential industrial strain for xylitol and ethanol production.</title>
        <authorList>
            <person name="Yu J."/>
            <person name="Wang Q."/>
            <person name="Geng X."/>
            <person name="Bao W."/>
            <person name="He P."/>
            <person name="Cai J."/>
        </authorList>
    </citation>
    <scope>NUCLEOTIDE SEQUENCE [LARGE SCALE GENOMIC DNA]</scope>
    <source>
        <strain evidence="8">Xu316</strain>
    </source>
</reference>
<evidence type="ECO:0000313" key="7">
    <source>
        <dbReference type="EMBL" id="EMG50435.1"/>
    </source>
</evidence>
<dbReference type="HOGENOM" id="CLU_563825_0_0_1"/>
<dbReference type="OMA" id="TSNCMWC"/>
<feature type="domain" description="FYVE-type" evidence="6">
    <location>
        <begin position="338"/>
        <end position="421"/>
    </location>
</feature>
<feature type="region of interest" description="Disordered" evidence="5">
    <location>
        <begin position="1"/>
        <end position="74"/>
    </location>
</feature>
<feature type="compositionally biased region" description="Polar residues" evidence="5">
    <location>
        <begin position="1"/>
        <end position="16"/>
    </location>
</feature>
<evidence type="ECO:0000256" key="3">
    <source>
        <dbReference type="ARBA" id="ARBA00022833"/>
    </source>
</evidence>
<evidence type="ECO:0000256" key="1">
    <source>
        <dbReference type="ARBA" id="ARBA00022723"/>
    </source>
</evidence>
<gene>
    <name evidence="7" type="ORF">G210_4521</name>
</gene>
<dbReference type="PROSITE" id="PS50178">
    <property type="entry name" value="ZF_FYVE"/>
    <property type="match status" value="1"/>
</dbReference>
<dbReference type="SUPFAM" id="SSF57903">
    <property type="entry name" value="FYVE/PHD zinc finger"/>
    <property type="match status" value="1"/>
</dbReference>
<dbReference type="Gene3D" id="3.30.40.10">
    <property type="entry name" value="Zinc/RING finger domain, C3HC4 (zinc finger)"/>
    <property type="match status" value="1"/>
</dbReference>
<dbReference type="PANTHER" id="PTHR23164:SF30">
    <property type="entry name" value="EARLY ENDOSOME ANTIGEN 1"/>
    <property type="match status" value="1"/>
</dbReference>
<dbReference type="PANTHER" id="PTHR23164">
    <property type="entry name" value="EARLY ENDOSOME ANTIGEN 1"/>
    <property type="match status" value="1"/>
</dbReference>
<dbReference type="Pfam" id="PF01363">
    <property type="entry name" value="FYVE"/>
    <property type="match status" value="1"/>
</dbReference>
<sequence length="484" mass="55304">MTDTKVLSQIKPQSDITPKHHTSKSKPRTAPLTPSALLHNTEEYNSSESSSHYRTKGSSTTSTTPITTANTSPVKEALPAFSFSKKAVYKNNSLASDLTSSIHRYDGSNYRSISTGGNGVNSRNPSDTAVIPYDYDEQIRFPRVNNFYTYNSKKTSFSSQEEKPQTKKVPSSESIIQEHEESSEHYQPALFDLNQPMRRYSVPLDLHESPDEQLLQEYTENNPIYRQQIREESHSDFSEESSSQHSKESEPPIPRNKYRPCNQSLKEMPSNKNIKQLYQLKKPLLTPAVLRPAYTNEEQNPTPPVIPSTSLYTIIKPKDNKPMPSCNVEPTHDHWKPDNATSNCMWCVKPFHNPIVSMIYESSKRHHCRFCGLIYCSNCLTNEKILIDNEARFVIPIISRKCPIPEFKDFKVCKKCAIIYDNLFKEVNGSSVTSKFVLIKNPFTDNLKSGNFEFNEPSFNRENSTTDKRSSIIDVPNDWIWSSF</sequence>
<dbReference type="EMBL" id="AOGT01000274">
    <property type="protein sequence ID" value="EMG50435.1"/>
    <property type="molecule type" value="Genomic_DNA"/>
</dbReference>
<keyword evidence="2 4" id="KW-0863">Zinc-finger</keyword>
<accession>M3K582</accession>
<dbReference type="InterPro" id="IPR013083">
    <property type="entry name" value="Znf_RING/FYVE/PHD"/>
</dbReference>
<dbReference type="InterPro" id="IPR011011">
    <property type="entry name" value="Znf_FYVE_PHD"/>
</dbReference>